<evidence type="ECO:0000313" key="1">
    <source>
        <dbReference type="EMBL" id="SVB80443.1"/>
    </source>
</evidence>
<organism evidence="1">
    <name type="scientific">marine metagenome</name>
    <dbReference type="NCBI Taxonomy" id="408172"/>
    <lineage>
        <taxon>unclassified sequences</taxon>
        <taxon>metagenomes</taxon>
        <taxon>ecological metagenomes</taxon>
    </lineage>
</organism>
<gene>
    <name evidence="1" type="ORF">METZ01_LOCUS233297</name>
</gene>
<accession>A0A382H103</accession>
<dbReference type="EMBL" id="UINC01058322">
    <property type="protein sequence ID" value="SVB80443.1"/>
    <property type="molecule type" value="Genomic_DNA"/>
</dbReference>
<feature type="non-terminal residue" evidence="1">
    <location>
        <position position="1"/>
    </location>
</feature>
<reference evidence="1" key="1">
    <citation type="submission" date="2018-05" db="EMBL/GenBank/DDBJ databases">
        <authorList>
            <person name="Lanie J.A."/>
            <person name="Ng W.-L."/>
            <person name="Kazmierczak K.M."/>
            <person name="Andrzejewski T.M."/>
            <person name="Davidsen T.M."/>
            <person name="Wayne K.J."/>
            <person name="Tettelin H."/>
            <person name="Glass J.I."/>
            <person name="Rusch D."/>
            <person name="Podicherti R."/>
            <person name="Tsui H.-C.T."/>
            <person name="Winkler M.E."/>
        </authorList>
    </citation>
    <scope>NUCLEOTIDE SEQUENCE</scope>
</reference>
<dbReference type="InterPro" id="IPR027417">
    <property type="entry name" value="P-loop_NTPase"/>
</dbReference>
<feature type="non-terminal residue" evidence="1">
    <location>
        <position position="376"/>
    </location>
</feature>
<dbReference type="SUPFAM" id="SSF52540">
    <property type="entry name" value="P-loop containing nucleoside triphosphate hydrolases"/>
    <property type="match status" value="1"/>
</dbReference>
<proteinExistence type="predicted"/>
<dbReference type="AlphaFoldDB" id="A0A382H103"/>
<dbReference type="Gene3D" id="3.40.50.300">
    <property type="entry name" value="P-loop containing nucleotide triphosphate hydrolases"/>
    <property type="match status" value="1"/>
</dbReference>
<sequence length="376" mass="42530">MVGNDSANIKSEELLQEQAYFDVAAEQRVKTLEKLDQLPEGAAHTGAATKARLWAQVQKESYGNVDDPIAFGRVDFEGNETLYIGRHAIWDDELELLVVNWKVPAVGSFYTASPADPQGLERKRQFATEQNWIRDFTDTHFRDIAEQLRRVSEESDAVEEIPRVEIPEHDDALLRELQRNRTGRMADIVATIQAAQFDLIASDSKGLLVIQGGPGTGKTVVALHRVSWLLYNQELLNPDDVLVVGPNRTFMSYIRNVLPDLGDKGIAQRSIKSLYARPGGLRMEREESIEQSRLKGDLQMQNLIDADLAARIRIPNQEDLEVKLGGRTTTFEREEVKRQIDQLRDQKYLDGRMVFRERLHDLALQAHQSSGGLAIF</sequence>
<name>A0A382H103_9ZZZZ</name>
<protein>
    <submittedName>
        <fullName evidence="1">Uncharacterized protein</fullName>
    </submittedName>
</protein>